<organism evidence="2 3">
    <name type="scientific">Ornithinimicrobium kibberense</name>
    <dbReference type="NCBI Taxonomy" id="282060"/>
    <lineage>
        <taxon>Bacteria</taxon>
        <taxon>Bacillati</taxon>
        <taxon>Actinomycetota</taxon>
        <taxon>Actinomycetes</taxon>
        <taxon>Micrococcales</taxon>
        <taxon>Ornithinimicrobiaceae</taxon>
        <taxon>Ornithinimicrobium</taxon>
    </lineage>
</organism>
<dbReference type="Gene3D" id="3.40.50.1820">
    <property type="entry name" value="alpha/beta hydrolase"/>
    <property type="match status" value="1"/>
</dbReference>
<feature type="domain" description="AB hydrolase-1" evidence="1">
    <location>
        <begin position="7"/>
        <end position="224"/>
    </location>
</feature>
<dbReference type="EMBL" id="JBHMAX010000007">
    <property type="protein sequence ID" value="MFB9731273.1"/>
    <property type="molecule type" value="Genomic_DNA"/>
</dbReference>
<keyword evidence="2" id="KW-0378">Hydrolase</keyword>
<proteinExistence type="predicted"/>
<dbReference type="SUPFAM" id="SSF53474">
    <property type="entry name" value="alpha/beta-Hydrolases"/>
    <property type="match status" value="1"/>
</dbReference>
<reference evidence="2 3" key="1">
    <citation type="submission" date="2024-09" db="EMBL/GenBank/DDBJ databases">
        <authorList>
            <person name="Sun Q."/>
            <person name="Mori K."/>
        </authorList>
    </citation>
    <scope>NUCLEOTIDE SEQUENCE [LARGE SCALE GENOMIC DNA]</scope>
    <source>
        <strain evidence="2 3">JCM 12763</strain>
    </source>
</reference>
<dbReference type="GO" id="GO:0016787">
    <property type="term" value="F:hydrolase activity"/>
    <property type="evidence" value="ECO:0007669"/>
    <property type="project" value="UniProtKB-KW"/>
</dbReference>
<dbReference type="Pfam" id="PF12697">
    <property type="entry name" value="Abhydrolase_6"/>
    <property type="match status" value="1"/>
</dbReference>
<evidence type="ECO:0000259" key="1">
    <source>
        <dbReference type="Pfam" id="PF12697"/>
    </source>
</evidence>
<dbReference type="InterPro" id="IPR029058">
    <property type="entry name" value="AB_hydrolase_fold"/>
</dbReference>
<evidence type="ECO:0000313" key="2">
    <source>
        <dbReference type="EMBL" id="MFB9731273.1"/>
    </source>
</evidence>
<dbReference type="InterPro" id="IPR050266">
    <property type="entry name" value="AB_hydrolase_sf"/>
</dbReference>
<dbReference type="Proteomes" id="UP001589613">
    <property type="component" value="Unassembled WGS sequence"/>
</dbReference>
<dbReference type="InterPro" id="IPR000073">
    <property type="entry name" value="AB_hydrolase_1"/>
</dbReference>
<dbReference type="PANTHER" id="PTHR43798:SF33">
    <property type="entry name" value="HYDROLASE, PUTATIVE (AFU_ORTHOLOGUE AFUA_2G14860)-RELATED"/>
    <property type="match status" value="1"/>
</dbReference>
<dbReference type="PANTHER" id="PTHR43798">
    <property type="entry name" value="MONOACYLGLYCEROL LIPASE"/>
    <property type="match status" value="1"/>
</dbReference>
<protein>
    <submittedName>
        <fullName evidence="2">Alpha/beta fold hydrolase</fullName>
    </submittedName>
</protein>
<name>A0ABV5V0D5_9MICO</name>
<gene>
    <name evidence="2" type="ORF">ACFFN0_04345</name>
</gene>
<evidence type="ECO:0000313" key="3">
    <source>
        <dbReference type="Proteomes" id="UP001589613"/>
    </source>
</evidence>
<comment type="caution">
    <text evidence="2">The sequence shown here is derived from an EMBL/GenBank/DDBJ whole genome shotgun (WGS) entry which is preliminary data.</text>
</comment>
<keyword evidence="3" id="KW-1185">Reference proteome</keyword>
<dbReference type="RefSeq" id="WP_141337890.1">
    <property type="nucleotide sequence ID" value="NZ_JBHMAX010000007.1"/>
</dbReference>
<sequence>MHPRPLLVLVHGSRFSRHQWDGYAAQLPSADVVAVDLPGHGQRAGAPFTVEAALDVVDAAVRTAADGRPVVLAGHSLGGYLASLYAAEHPGTLSGLVLLGATGDPAGRLTGVYTGFAKLLPRVGYDRMARLANAVIRALGARPEDLPDAAAYPVLADAWDAVVRRCGPHLLTRVDCPVTIANGRWDQMRIHAGRFARAAPRARVVVVEGASHLFPLTHRAATVEVLREALREAAPRS</sequence>
<dbReference type="PRINTS" id="PR00111">
    <property type="entry name" value="ABHYDROLASE"/>
</dbReference>
<accession>A0ABV5V0D5</accession>